<dbReference type="GO" id="GO:0015074">
    <property type="term" value="P:DNA integration"/>
    <property type="evidence" value="ECO:0007669"/>
    <property type="project" value="InterPro"/>
</dbReference>
<dbReference type="Pfam" id="PF02954">
    <property type="entry name" value="HTH_8"/>
    <property type="match status" value="1"/>
</dbReference>
<keyword evidence="1" id="KW-0233">DNA recombination</keyword>
<name>A0A923KL88_9BURK</name>
<gene>
    <name evidence="5" type="ORF">H8K36_09370</name>
</gene>
<dbReference type="Pfam" id="PF12835">
    <property type="entry name" value="Integrase_1"/>
    <property type="match status" value="1"/>
</dbReference>
<evidence type="ECO:0000259" key="4">
    <source>
        <dbReference type="Pfam" id="PF12835"/>
    </source>
</evidence>
<dbReference type="AlphaFoldDB" id="A0A923KL88"/>
<dbReference type="InterPro" id="IPR009057">
    <property type="entry name" value="Homeodomain-like_sf"/>
</dbReference>
<dbReference type="Gene3D" id="1.10.10.60">
    <property type="entry name" value="Homeodomain-like"/>
    <property type="match status" value="1"/>
</dbReference>
<dbReference type="GO" id="GO:0043565">
    <property type="term" value="F:sequence-specific DNA binding"/>
    <property type="evidence" value="ECO:0007669"/>
    <property type="project" value="InterPro"/>
</dbReference>
<dbReference type="InterPro" id="IPR013762">
    <property type="entry name" value="Integrase-like_cat_sf"/>
</dbReference>
<feature type="domain" description="Integrase catalytic" evidence="4">
    <location>
        <begin position="152"/>
        <end position="283"/>
    </location>
</feature>
<evidence type="ECO:0000313" key="6">
    <source>
        <dbReference type="Proteomes" id="UP000627446"/>
    </source>
</evidence>
<evidence type="ECO:0000259" key="2">
    <source>
        <dbReference type="Pfam" id="PF02954"/>
    </source>
</evidence>
<feature type="domain" description="DNA binding HTH" evidence="2">
    <location>
        <begin position="349"/>
        <end position="379"/>
    </location>
</feature>
<dbReference type="RefSeq" id="WP_186915922.1">
    <property type="nucleotide sequence ID" value="NZ_JACOFZ010000002.1"/>
</dbReference>
<keyword evidence="6" id="KW-1185">Reference proteome</keyword>
<comment type="caution">
    <text evidence="5">The sequence shown here is derived from an EMBL/GenBank/DDBJ whole genome shotgun (WGS) entry which is preliminary data.</text>
</comment>
<dbReference type="GO" id="GO:0006310">
    <property type="term" value="P:DNA recombination"/>
    <property type="evidence" value="ECO:0007669"/>
    <property type="project" value="UniProtKB-KW"/>
</dbReference>
<evidence type="ECO:0000313" key="5">
    <source>
        <dbReference type="EMBL" id="MBC3881580.1"/>
    </source>
</evidence>
<reference evidence="5" key="1">
    <citation type="submission" date="2020-08" db="EMBL/GenBank/DDBJ databases">
        <title>Novel species isolated from subtropical streams in China.</title>
        <authorList>
            <person name="Lu H."/>
        </authorList>
    </citation>
    <scope>NUCLEOTIDE SEQUENCE</scope>
    <source>
        <strain evidence="5">LX22W</strain>
    </source>
</reference>
<dbReference type="InterPro" id="IPR002197">
    <property type="entry name" value="HTH_Fis"/>
</dbReference>
<dbReference type="SUPFAM" id="SSF56349">
    <property type="entry name" value="DNA breaking-rejoining enzymes"/>
    <property type="match status" value="1"/>
</dbReference>
<dbReference type="SUPFAM" id="SSF46689">
    <property type="entry name" value="Homeodomain-like"/>
    <property type="match status" value="1"/>
</dbReference>
<protein>
    <submittedName>
        <fullName evidence="5">Integrase domain-containing protein</fullName>
    </submittedName>
</protein>
<organism evidence="5 6">
    <name type="scientific">Undibacterium nitidum</name>
    <dbReference type="NCBI Taxonomy" id="2762298"/>
    <lineage>
        <taxon>Bacteria</taxon>
        <taxon>Pseudomonadati</taxon>
        <taxon>Pseudomonadota</taxon>
        <taxon>Betaproteobacteria</taxon>
        <taxon>Burkholderiales</taxon>
        <taxon>Oxalobacteraceae</taxon>
        <taxon>Undibacterium</taxon>
    </lineage>
</organism>
<dbReference type="Proteomes" id="UP000627446">
    <property type="component" value="Unassembled WGS sequence"/>
</dbReference>
<dbReference type="Gene3D" id="1.10.443.10">
    <property type="entry name" value="Intergrase catalytic core"/>
    <property type="match status" value="1"/>
</dbReference>
<sequence length="385" mass="43501">MSLMLQFHTYVANADLPKGIKQELNTLFSANLSKPYSRTRHSAAPLGIKTQSSRVVNLLAMLTELIKAKFEITSVYSIREKHVEFLIKKWIDEGQEKGTIENKITYLGTLASWTKRPNVVKKSSQYPILNTLKKRTGITFDDKSWTAAGINVEEVIEQIAKDNVIIGMQLSLIVMFGLRVEEALLLRPFNALTLEGGSYYVTIENGTKGGRRRKVEMHNVEKQIEVLELAKKFVNGKSNTMIPLEFSLKRWKAKFYNTLVKHGLQKEGKYGVTAHGLRHQYLNDLFRHIAKTDSPVRGGEAPAPDMLRFARQSVTEAAGHSRESKANAYIGSYRAMAVKTAQDLKDDEILAKIKDCGGNKMKAAEELGCSRSYLYKRLQFIDLLR</sequence>
<feature type="domain" description="Putative integrase N-terminal" evidence="3">
    <location>
        <begin position="49"/>
        <end position="115"/>
    </location>
</feature>
<evidence type="ECO:0000259" key="3">
    <source>
        <dbReference type="Pfam" id="PF12834"/>
    </source>
</evidence>
<evidence type="ECO:0000256" key="1">
    <source>
        <dbReference type="ARBA" id="ARBA00023172"/>
    </source>
</evidence>
<dbReference type="EMBL" id="JACOFZ010000002">
    <property type="protein sequence ID" value="MBC3881580.1"/>
    <property type="molecule type" value="Genomic_DNA"/>
</dbReference>
<dbReference type="InterPro" id="IPR024457">
    <property type="entry name" value="Putative_integrase_N"/>
</dbReference>
<proteinExistence type="predicted"/>
<dbReference type="InterPro" id="IPR011010">
    <property type="entry name" value="DNA_brk_join_enz"/>
</dbReference>
<dbReference type="Pfam" id="PF12834">
    <property type="entry name" value="Phage_int_SAM_2"/>
    <property type="match status" value="1"/>
</dbReference>
<accession>A0A923KL88</accession>
<dbReference type="InterPro" id="IPR024456">
    <property type="entry name" value="Integrase_catalytic_putative"/>
</dbReference>